<feature type="compositionally biased region" description="Low complexity" evidence="4">
    <location>
        <begin position="164"/>
        <end position="176"/>
    </location>
</feature>
<dbReference type="InterPro" id="IPR036788">
    <property type="entry name" value="T_IF-3_C_sf"/>
</dbReference>
<feature type="compositionally biased region" description="Polar residues" evidence="4">
    <location>
        <begin position="248"/>
        <end position="267"/>
    </location>
</feature>
<reference evidence="6" key="1">
    <citation type="submission" date="2021-01" db="EMBL/GenBank/DDBJ databases">
        <authorList>
            <person name="Corre E."/>
            <person name="Pelletier E."/>
            <person name="Niang G."/>
            <person name="Scheremetjew M."/>
            <person name="Finn R."/>
            <person name="Kale V."/>
            <person name="Holt S."/>
            <person name="Cochrane G."/>
            <person name="Meng A."/>
            <person name="Brown T."/>
            <person name="Cohen L."/>
        </authorList>
    </citation>
    <scope>NUCLEOTIDE SEQUENCE</scope>
    <source>
        <strain evidence="6">CCMP1320</strain>
    </source>
</reference>
<feature type="domain" description="Translation initiation factor 3 N-terminal" evidence="5">
    <location>
        <begin position="82"/>
        <end position="156"/>
    </location>
</feature>
<accession>A0A7S3QTD2</accession>
<dbReference type="Gene3D" id="3.10.20.80">
    <property type="entry name" value="Translation initiation factor 3 (IF-3), N-terminal domain"/>
    <property type="match status" value="1"/>
</dbReference>
<dbReference type="AlphaFoldDB" id="A0A7S3QTD2"/>
<sequence>MRRAAHLLHRIQHTPAPPGLQCLHCHIAACWPAEQSCASFLQTCNRAASTEGLHHQRSWQSQQCRLAHSKRFTDDYDKHHRVNDAIFSRCLNVQFPDGHLVVLNRRDAQKAAAEQGLDLVEFRSTTSFEHFREAGPPLAKLVDYKKLRDERRREHQAAVERGRAAAGEGPALADDGSQIGGQDARRQDSLQELHAAMEKGKQAGRAATGLKADQESSTGAASSSGLQEDRQESRAEALGHVGRQFQNHGSEASSLESTTAQMGNSSSSERDTGGRDRKGEPELGSRQAKKQRQQERQQQRGPAKKEKVKELFFGTKIAKHDIEVRLKKARQWLSDGLKVSIAQEIDSIDSKSAAELALDTYIAKLADHGHPATAKHSTKSMVSVVLLPKAPANGLTAEAAVSQGSKKGKK</sequence>
<feature type="region of interest" description="Disordered" evidence="4">
    <location>
        <begin position="248"/>
        <end position="308"/>
    </location>
</feature>
<protein>
    <recommendedName>
        <fullName evidence="5">Translation initiation factor 3 N-terminal domain-containing protein</fullName>
    </recommendedName>
</protein>
<proteinExistence type="inferred from homology"/>
<comment type="similarity">
    <text evidence="1">Belongs to the IF-3 family.</text>
</comment>
<feature type="region of interest" description="Disordered" evidence="4">
    <location>
        <begin position="199"/>
        <end position="235"/>
    </location>
</feature>
<name>A0A7S3QTD2_DUNTE</name>
<feature type="compositionally biased region" description="Basic and acidic residues" evidence="4">
    <location>
        <begin position="153"/>
        <end position="163"/>
    </location>
</feature>
<dbReference type="InterPro" id="IPR019814">
    <property type="entry name" value="Translation_initiation_fac_3_N"/>
</dbReference>
<dbReference type="PANTHER" id="PTHR10938:SF0">
    <property type="entry name" value="TRANSLATION INITIATION FACTOR IF-3, MITOCHONDRIAL"/>
    <property type="match status" value="1"/>
</dbReference>
<dbReference type="SUPFAM" id="SSF55200">
    <property type="entry name" value="Translation initiation factor IF3, C-terminal domain"/>
    <property type="match status" value="1"/>
</dbReference>
<keyword evidence="3" id="KW-0648">Protein biosynthesis</keyword>
<evidence type="ECO:0000256" key="1">
    <source>
        <dbReference type="ARBA" id="ARBA00005439"/>
    </source>
</evidence>
<dbReference type="GO" id="GO:0003743">
    <property type="term" value="F:translation initiation factor activity"/>
    <property type="evidence" value="ECO:0007669"/>
    <property type="project" value="UniProtKB-KW"/>
</dbReference>
<dbReference type="PANTHER" id="PTHR10938">
    <property type="entry name" value="TRANSLATION INITIATION FACTOR IF-3"/>
    <property type="match status" value="1"/>
</dbReference>
<dbReference type="InterPro" id="IPR036787">
    <property type="entry name" value="T_IF-3_N_sf"/>
</dbReference>
<evidence type="ECO:0000256" key="2">
    <source>
        <dbReference type="ARBA" id="ARBA00022540"/>
    </source>
</evidence>
<feature type="compositionally biased region" description="Polar residues" evidence="4">
    <location>
        <begin position="215"/>
        <end position="226"/>
    </location>
</feature>
<dbReference type="Pfam" id="PF05198">
    <property type="entry name" value="IF3_N"/>
    <property type="match status" value="1"/>
</dbReference>
<dbReference type="EMBL" id="HBIP01012683">
    <property type="protein sequence ID" value="CAE0492147.1"/>
    <property type="molecule type" value="Transcribed_RNA"/>
</dbReference>
<feature type="compositionally biased region" description="Basic and acidic residues" evidence="4">
    <location>
        <begin position="292"/>
        <end position="308"/>
    </location>
</feature>
<dbReference type="InterPro" id="IPR001288">
    <property type="entry name" value="Translation_initiation_fac_3"/>
</dbReference>
<feature type="compositionally biased region" description="Basic and acidic residues" evidence="4">
    <location>
        <begin position="268"/>
        <end position="283"/>
    </location>
</feature>
<organism evidence="6">
    <name type="scientific">Dunaliella tertiolecta</name>
    <name type="common">Green alga</name>
    <dbReference type="NCBI Taxonomy" id="3047"/>
    <lineage>
        <taxon>Eukaryota</taxon>
        <taxon>Viridiplantae</taxon>
        <taxon>Chlorophyta</taxon>
        <taxon>core chlorophytes</taxon>
        <taxon>Chlorophyceae</taxon>
        <taxon>CS clade</taxon>
        <taxon>Chlamydomonadales</taxon>
        <taxon>Dunaliellaceae</taxon>
        <taxon>Dunaliella</taxon>
    </lineage>
</organism>
<dbReference type="GO" id="GO:0043022">
    <property type="term" value="F:ribosome binding"/>
    <property type="evidence" value="ECO:0007669"/>
    <property type="project" value="TreeGrafter"/>
</dbReference>
<evidence type="ECO:0000256" key="3">
    <source>
        <dbReference type="ARBA" id="ARBA00022917"/>
    </source>
</evidence>
<dbReference type="SUPFAM" id="SSF54364">
    <property type="entry name" value="Translation initiation factor IF3, N-terminal domain"/>
    <property type="match status" value="1"/>
</dbReference>
<feature type="region of interest" description="Disordered" evidence="4">
    <location>
        <begin position="153"/>
        <end position="186"/>
    </location>
</feature>
<evidence type="ECO:0000256" key="4">
    <source>
        <dbReference type="SAM" id="MobiDB-lite"/>
    </source>
</evidence>
<keyword evidence="2" id="KW-0396">Initiation factor</keyword>
<dbReference type="GO" id="GO:0032790">
    <property type="term" value="P:ribosome disassembly"/>
    <property type="evidence" value="ECO:0007669"/>
    <property type="project" value="TreeGrafter"/>
</dbReference>
<evidence type="ECO:0000313" key="6">
    <source>
        <dbReference type="EMBL" id="CAE0492147.1"/>
    </source>
</evidence>
<gene>
    <name evidence="6" type="ORF">DTER00134_LOCUS7220</name>
</gene>
<dbReference type="Gene3D" id="3.30.110.10">
    <property type="entry name" value="Translation initiation factor 3 (IF-3), C-terminal domain"/>
    <property type="match status" value="1"/>
</dbReference>
<evidence type="ECO:0000259" key="5">
    <source>
        <dbReference type="Pfam" id="PF05198"/>
    </source>
</evidence>